<dbReference type="AlphaFoldDB" id="A0A4R6RSK0"/>
<name>A0A4R6RSK0_9MICO</name>
<organism evidence="2 3">
    <name type="scientific">Leucobacter luti</name>
    <dbReference type="NCBI Taxonomy" id="340320"/>
    <lineage>
        <taxon>Bacteria</taxon>
        <taxon>Bacillati</taxon>
        <taxon>Actinomycetota</taxon>
        <taxon>Actinomycetes</taxon>
        <taxon>Micrococcales</taxon>
        <taxon>Microbacteriaceae</taxon>
        <taxon>Leucobacter</taxon>
    </lineage>
</organism>
<dbReference type="EMBL" id="SNYA01000008">
    <property type="protein sequence ID" value="TDP89782.1"/>
    <property type="molecule type" value="Genomic_DNA"/>
</dbReference>
<comment type="caution">
    <text evidence="2">The sequence shown here is derived from an EMBL/GenBank/DDBJ whole genome shotgun (WGS) entry which is preliminary data.</text>
</comment>
<reference evidence="2 3" key="1">
    <citation type="submission" date="2019-03" db="EMBL/GenBank/DDBJ databases">
        <title>Genomic analyses of the natural microbiome of Caenorhabditis elegans.</title>
        <authorList>
            <person name="Samuel B."/>
        </authorList>
    </citation>
    <scope>NUCLEOTIDE SEQUENCE [LARGE SCALE GENOMIC DNA]</scope>
    <source>
        <strain evidence="2 3">JUb18</strain>
    </source>
</reference>
<sequence>MANKDPVNVSLVSSLITQVALAERLGHRDKRGKISTRTLEDWRTKGAGPAYVRLGRRAYYEPDAVDAWIEANRFTCTAEEATS</sequence>
<dbReference type="SUPFAM" id="SSF46955">
    <property type="entry name" value="Putative DNA-binding domain"/>
    <property type="match status" value="1"/>
</dbReference>
<dbReference type="RefSeq" id="WP_133617633.1">
    <property type="nucleotide sequence ID" value="NZ_SNYA01000008.1"/>
</dbReference>
<gene>
    <name evidence="2" type="ORF">EDF62_3079</name>
</gene>
<dbReference type="InterPro" id="IPR041657">
    <property type="entry name" value="HTH_17"/>
</dbReference>
<dbReference type="Pfam" id="PF12728">
    <property type="entry name" value="HTH_17"/>
    <property type="match status" value="1"/>
</dbReference>
<protein>
    <submittedName>
        <fullName evidence="2">Helix-turn-helix protein</fullName>
    </submittedName>
</protein>
<accession>A0A4R6RSK0</accession>
<keyword evidence="3" id="KW-1185">Reference proteome</keyword>
<dbReference type="Proteomes" id="UP000295601">
    <property type="component" value="Unassembled WGS sequence"/>
</dbReference>
<evidence type="ECO:0000313" key="3">
    <source>
        <dbReference type="Proteomes" id="UP000295601"/>
    </source>
</evidence>
<evidence type="ECO:0000259" key="1">
    <source>
        <dbReference type="Pfam" id="PF12728"/>
    </source>
</evidence>
<dbReference type="InterPro" id="IPR009061">
    <property type="entry name" value="DNA-bd_dom_put_sf"/>
</dbReference>
<dbReference type="OrthoDB" id="3267842at2"/>
<proteinExistence type="predicted"/>
<evidence type="ECO:0000313" key="2">
    <source>
        <dbReference type="EMBL" id="TDP89782.1"/>
    </source>
</evidence>
<feature type="domain" description="Helix-turn-helix" evidence="1">
    <location>
        <begin position="33"/>
        <end position="73"/>
    </location>
</feature>